<protein>
    <submittedName>
        <fullName evidence="1">Uncharacterized protein</fullName>
    </submittedName>
</protein>
<organism evidence="1">
    <name type="scientific">marine sediment metagenome</name>
    <dbReference type="NCBI Taxonomy" id="412755"/>
    <lineage>
        <taxon>unclassified sequences</taxon>
        <taxon>metagenomes</taxon>
        <taxon>ecological metagenomes</taxon>
    </lineage>
</organism>
<dbReference type="AlphaFoldDB" id="A0A0F9QVW8"/>
<dbReference type="EMBL" id="LAZR01004363">
    <property type="protein sequence ID" value="KKN09303.1"/>
    <property type="molecule type" value="Genomic_DNA"/>
</dbReference>
<evidence type="ECO:0000313" key="1">
    <source>
        <dbReference type="EMBL" id="KKN09303.1"/>
    </source>
</evidence>
<name>A0A0F9QVW8_9ZZZZ</name>
<comment type="caution">
    <text evidence="1">The sequence shown here is derived from an EMBL/GenBank/DDBJ whole genome shotgun (WGS) entry which is preliminary data.</text>
</comment>
<sequence length="837" mass="89325">MQYIGDFKVNATVNIFFSTSDGSGGAVGFSATIELADFDVYKGVSVIQRTSTAGWTLDETFDGVTGLHSLSIDLSDNTHAGFYAAGNDYTVTLTPDETVDGQTVAAILCQFSIENRTNVKVVSDIALIDAAIDSDSTLYLADHDKTQSDIALVATKIDSDVVVQDAKLDSDMTLVIADHDKTQSDIVLISGKLDSDMVLVVADHDKTQSDIALVDAAIDSDHVITVSDVAAVSTKIDSDTVLADADHDKTQSDIALVDAAIDSDSVLYLADHDKTQSDIVLISGKLDSDQVISLSDLAIIYSDTTIIYSDTTVIEAAGGALTAAQASDLVAIESELIKVYSDTTVVESDTTVVESDTTVLESARVLFSGTSTASSTTAKVFVQAGDPPTGGADDDYNDTIIVVWDGSDKATARVNVRVVDDYDDSDPSFSVSPALGFTPGAGDLVEVYLADAGALTLLNSLTSGFSSTSPNRLIDHLRSIMSKGAVTPSTLGTYDPTTDSLEFQAEQQSLGLGSGFSTSTDSLKEIRDAIDTLIAPAVVSASSLSGSGFLSDVVSLVRKATDEPSQSPKYTDGDIVEYIQAGMDAVMTDIAINTDHPIVVRYSITLVDGTQYYVLPPNVAELIRVAKINSTTGLPEYEVWPGSYMNPGGAGWKLEGNVLRLLRDWNSTDTLELMYYPNSEPAMHKGTSEATAAASVTLMATPTDGTLGKRPNEYVGMLLRVLSSDQNYQEERLITAYDLTTRVATLAKAFDTTPTGTVVYEVVPIFSRTIKHVVALRTAIDILSNEGNSQRMATLNQNYAIKISAMRRQLSKMEGRFPHHFDGDTWDNTNRGGFYGI</sequence>
<accession>A0A0F9QVW8</accession>
<gene>
    <name evidence="1" type="ORF">LCGC14_1047940</name>
</gene>
<proteinExistence type="predicted"/>
<reference evidence="1" key="1">
    <citation type="journal article" date="2015" name="Nature">
        <title>Complex archaea that bridge the gap between prokaryotes and eukaryotes.</title>
        <authorList>
            <person name="Spang A."/>
            <person name="Saw J.H."/>
            <person name="Jorgensen S.L."/>
            <person name="Zaremba-Niedzwiedzka K."/>
            <person name="Martijn J."/>
            <person name="Lind A.E."/>
            <person name="van Eijk R."/>
            <person name="Schleper C."/>
            <person name="Guy L."/>
            <person name="Ettema T.J."/>
        </authorList>
    </citation>
    <scope>NUCLEOTIDE SEQUENCE</scope>
</reference>